<feature type="domain" description="N-acetyltransferase" evidence="1">
    <location>
        <begin position="1"/>
        <end position="148"/>
    </location>
</feature>
<dbReference type="Pfam" id="PF00583">
    <property type="entry name" value="Acetyltransf_1"/>
    <property type="match status" value="1"/>
</dbReference>
<proteinExistence type="predicted"/>
<dbReference type="Proteomes" id="UP000279446">
    <property type="component" value="Unassembled WGS sequence"/>
</dbReference>
<dbReference type="AlphaFoldDB" id="A0A3S1KCB4"/>
<dbReference type="SUPFAM" id="SSF55729">
    <property type="entry name" value="Acyl-CoA N-acyltransferases (Nat)"/>
    <property type="match status" value="1"/>
</dbReference>
<dbReference type="Gene3D" id="3.40.630.30">
    <property type="match status" value="1"/>
</dbReference>
<comment type="caution">
    <text evidence="2">The sequence shown here is derived from an EMBL/GenBank/DDBJ whole genome shotgun (WGS) entry which is preliminary data.</text>
</comment>
<dbReference type="RefSeq" id="WP_127190372.1">
    <property type="nucleotide sequence ID" value="NZ_RZNY01000001.1"/>
</dbReference>
<protein>
    <submittedName>
        <fullName evidence="2">GNAT family N-acetyltransferase</fullName>
    </submittedName>
</protein>
<keyword evidence="2" id="KW-0808">Transferase</keyword>
<dbReference type="InterPro" id="IPR000182">
    <property type="entry name" value="GNAT_dom"/>
</dbReference>
<dbReference type="OrthoDB" id="9127144at2"/>
<dbReference type="GO" id="GO:0016747">
    <property type="term" value="F:acyltransferase activity, transferring groups other than amino-acyl groups"/>
    <property type="evidence" value="ECO:0007669"/>
    <property type="project" value="InterPro"/>
</dbReference>
<sequence>MINDKQFDEIYEIMEGSFPESEIRTYARQRALLSNPNYRLITETDADGKIIAFLASWEFSTFGFVEHFAVSPLLRGSGLGAKLLSQYIEQSQIPIRLEVELPESDFAKRRIGFYERCGFHLNSYDYVQPPLREGQADLPLNIMSYPDPLTEAEFFHFRETVYTEVYKRLK</sequence>
<keyword evidence="3" id="KW-1185">Reference proteome</keyword>
<reference evidence="2 3" key="1">
    <citation type="submission" date="2018-12" db="EMBL/GenBank/DDBJ databases">
        <authorList>
            <person name="Sun L."/>
            <person name="Chen Z."/>
        </authorList>
    </citation>
    <scope>NUCLEOTIDE SEQUENCE [LARGE SCALE GENOMIC DNA]</scope>
    <source>
        <strain evidence="2 3">DSM 15890</strain>
    </source>
</reference>
<dbReference type="PROSITE" id="PS51186">
    <property type="entry name" value="GNAT"/>
    <property type="match status" value="1"/>
</dbReference>
<dbReference type="InterPro" id="IPR016181">
    <property type="entry name" value="Acyl_CoA_acyltransferase"/>
</dbReference>
<evidence type="ECO:0000259" key="1">
    <source>
        <dbReference type="PROSITE" id="PS51186"/>
    </source>
</evidence>
<name>A0A3S1KCB4_9BACL</name>
<dbReference type="CDD" id="cd04301">
    <property type="entry name" value="NAT_SF"/>
    <property type="match status" value="1"/>
</dbReference>
<dbReference type="EMBL" id="RZNY01000001">
    <property type="protein sequence ID" value="RUT48777.1"/>
    <property type="molecule type" value="Genomic_DNA"/>
</dbReference>
<gene>
    <name evidence="2" type="ORF">EJP82_00525</name>
</gene>
<evidence type="ECO:0000313" key="2">
    <source>
        <dbReference type="EMBL" id="RUT48777.1"/>
    </source>
</evidence>
<organism evidence="2 3">
    <name type="scientific">Paenibacillus anaericanus</name>
    <dbReference type="NCBI Taxonomy" id="170367"/>
    <lineage>
        <taxon>Bacteria</taxon>
        <taxon>Bacillati</taxon>
        <taxon>Bacillota</taxon>
        <taxon>Bacilli</taxon>
        <taxon>Bacillales</taxon>
        <taxon>Paenibacillaceae</taxon>
        <taxon>Paenibacillus</taxon>
    </lineage>
</organism>
<accession>A0A3S1KCB4</accession>
<evidence type="ECO:0000313" key="3">
    <source>
        <dbReference type="Proteomes" id="UP000279446"/>
    </source>
</evidence>